<organism evidence="1 2">
    <name type="scientific">Burkholderia ubonensis subsp. mesacidophila</name>
    <dbReference type="NCBI Taxonomy" id="265293"/>
    <lineage>
        <taxon>Bacteria</taxon>
        <taxon>Pseudomonadati</taxon>
        <taxon>Pseudomonadota</taxon>
        <taxon>Betaproteobacteria</taxon>
        <taxon>Burkholderiales</taxon>
        <taxon>Burkholderiaceae</taxon>
        <taxon>Burkholderia</taxon>
        <taxon>Burkholderia cepacia complex</taxon>
    </lineage>
</organism>
<proteinExistence type="predicted"/>
<evidence type="ECO:0000313" key="1">
    <source>
        <dbReference type="EMBL" id="PCE33507.1"/>
    </source>
</evidence>
<dbReference type="EMBL" id="MTZU01000013">
    <property type="protein sequence ID" value="PCE33507.1"/>
    <property type="molecule type" value="Genomic_DNA"/>
</dbReference>
<accession>A0A2A4FKB3</accession>
<reference evidence="1 2" key="1">
    <citation type="submission" date="2017-01" db="EMBL/GenBank/DDBJ databases">
        <title>Whole-Genome Shotgun Sequencing of Two beta-Proteobacterial Species in Search of the Bulgecin Biosynthetic Cluster.</title>
        <authorList>
            <person name="Horsman M.E."/>
            <person name="Marous D.R."/>
            <person name="Li R."/>
            <person name="Oliver R.A."/>
            <person name="Byun B."/>
            <person name="Emrich S.J."/>
            <person name="Boggess B."/>
            <person name="Townsend C.A."/>
            <person name="Mobashery S."/>
        </authorList>
    </citation>
    <scope>NUCLEOTIDE SEQUENCE [LARGE SCALE GENOMIC DNA]</scope>
    <source>
        <strain evidence="1 2">ATCC 31433</strain>
    </source>
</reference>
<protein>
    <submittedName>
        <fullName evidence="1">Uncharacterized protein</fullName>
    </submittedName>
</protein>
<sequence>MGIIAQSQSKRVQEFRIVVEIMWPPSNDCSARRKREQVAHATKCMFSNRSPSILAISKGLCADFVKAVKKQ</sequence>
<gene>
    <name evidence="1" type="ORF">BZL54_04590</name>
</gene>
<dbReference type="Proteomes" id="UP000217994">
    <property type="component" value="Unassembled WGS sequence"/>
</dbReference>
<name>A0A2A4FKB3_9BURK</name>
<dbReference type="AlphaFoldDB" id="A0A2A4FKB3"/>
<evidence type="ECO:0000313" key="2">
    <source>
        <dbReference type="Proteomes" id="UP000217994"/>
    </source>
</evidence>
<comment type="caution">
    <text evidence="1">The sequence shown here is derived from an EMBL/GenBank/DDBJ whole genome shotgun (WGS) entry which is preliminary data.</text>
</comment>